<dbReference type="InterPro" id="IPR038417">
    <property type="entry name" value="Alpga-gal_N_sf"/>
</dbReference>
<dbReference type="AlphaFoldDB" id="K1S205"/>
<evidence type="ECO:0000313" key="2">
    <source>
        <dbReference type="EMBL" id="EKC47745.1"/>
    </source>
</evidence>
<organism evidence="2">
    <name type="scientific">human gut metagenome</name>
    <dbReference type="NCBI Taxonomy" id="408170"/>
    <lineage>
        <taxon>unclassified sequences</taxon>
        <taxon>metagenomes</taxon>
        <taxon>organismal metagenomes</taxon>
    </lineage>
</organism>
<evidence type="ECO:0000259" key="1">
    <source>
        <dbReference type="Pfam" id="PF16875"/>
    </source>
</evidence>
<name>K1S205_9ZZZZ</name>
<comment type="caution">
    <text evidence="2">The sequence shown here is derived from an EMBL/GenBank/DDBJ whole genome shotgun (WGS) entry which is preliminary data.</text>
</comment>
<proteinExistence type="predicted"/>
<reference evidence="2" key="1">
    <citation type="journal article" date="2013" name="Environ. Microbiol.">
        <title>Microbiota from the distal guts of lean and obese adolescents exhibit partial functional redundancy besides clear differences in community structure.</title>
        <authorList>
            <person name="Ferrer M."/>
            <person name="Ruiz A."/>
            <person name="Lanza F."/>
            <person name="Haange S.B."/>
            <person name="Oberbach A."/>
            <person name="Till H."/>
            <person name="Bargiela R."/>
            <person name="Campoy C."/>
            <person name="Segura M.T."/>
            <person name="Richter M."/>
            <person name="von Bergen M."/>
            <person name="Seifert J."/>
            <person name="Suarez A."/>
        </authorList>
    </citation>
    <scope>NUCLEOTIDE SEQUENCE</scope>
</reference>
<feature type="non-terminal residue" evidence="2">
    <location>
        <position position="198"/>
    </location>
</feature>
<dbReference type="Pfam" id="PF16875">
    <property type="entry name" value="Glyco_hydro_36N"/>
    <property type="match status" value="1"/>
</dbReference>
<accession>K1S205</accession>
<feature type="non-terminal residue" evidence="2">
    <location>
        <position position="1"/>
    </location>
</feature>
<dbReference type="Gene3D" id="2.70.98.60">
    <property type="entry name" value="alpha-galactosidase from lactobacil brevis"/>
    <property type="match status" value="1"/>
</dbReference>
<gene>
    <name evidence="2" type="ORF">OBE_15544</name>
</gene>
<feature type="domain" description="Glycosyl hydrolase family 36 N-terminal" evidence="1">
    <location>
        <begin position="3"/>
        <end position="197"/>
    </location>
</feature>
<dbReference type="InterPro" id="IPR031704">
    <property type="entry name" value="Glyco_hydro_36_N"/>
</dbReference>
<sequence length="198" mass="21734">SVLPTQSEAWSGSDRFDVRRDGVELFCKFQVTDIKAETVAAGKTYTMAEKDGYPSWSVASEPKQTPTVTVTAEDVEQCVKLTWTCELDETGLIRQHAEVTNTGEGRLEIGKIELAFSVPADANEILTTTGHHLRERSPQRQDFTIGRFAKSSMIGRPDFDATLLLSVGEHGFGFTHGNVYSAHVAWSGNSVLSAERLP</sequence>
<protein>
    <submittedName>
        <fullName evidence="2">Alpha-galactosidase</fullName>
    </submittedName>
</protein>
<dbReference type="EMBL" id="AJWZ01010686">
    <property type="protein sequence ID" value="EKC47745.1"/>
    <property type="molecule type" value="Genomic_DNA"/>
</dbReference>